<evidence type="ECO:0000256" key="4">
    <source>
        <dbReference type="ARBA" id="ARBA00022777"/>
    </source>
</evidence>
<dbReference type="Gene3D" id="1.10.510.10">
    <property type="entry name" value="Transferase(Phosphotransferase) domain 1"/>
    <property type="match status" value="1"/>
</dbReference>
<dbReference type="InterPro" id="IPR017441">
    <property type="entry name" value="Protein_kinase_ATP_BS"/>
</dbReference>
<dbReference type="PANTHER" id="PTHR43289">
    <property type="entry name" value="MITOGEN-ACTIVATED PROTEIN KINASE KINASE KINASE 20-RELATED"/>
    <property type="match status" value="1"/>
</dbReference>
<evidence type="ECO:0000313" key="10">
    <source>
        <dbReference type="Proteomes" id="UP001183420"/>
    </source>
</evidence>
<dbReference type="PROSITE" id="PS00107">
    <property type="entry name" value="PROTEIN_KINASE_ATP"/>
    <property type="match status" value="1"/>
</dbReference>
<dbReference type="EMBL" id="JAVREM010000001">
    <property type="protein sequence ID" value="MDT0316923.1"/>
    <property type="molecule type" value="Genomic_DNA"/>
</dbReference>
<keyword evidence="1" id="KW-0808">Transferase</keyword>
<organism evidence="9 10">
    <name type="scientific">Streptomyces millisiae</name>
    <dbReference type="NCBI Taxonomy" id="3075542"/>
    <lineage>
        <taxon>Bacteria</taxon>
        <taxon>Bacillati</taxon>
        <taxon>Actinomycetota</taxon>
        <taxon>Actinomycetes</taxon>
        <taxon>Kitasatosporales</taxon>
        <taxon>Streptomycetaceae</taxon>
        <taxon>Streptomyces</taxon>
    </lineage>
</organism>
<reference evidence="10" key="1">
    <citation type="submission" date="2023-07" db="EMBL/GenBank/DDBJ databases">
        <title>30 novel species of actinomycetes from the DSMZ collection.</title>
        <authorList>
            <person name="Nouioui I."/>
        </authorList>
    </citation>
    <scope>NUCLEOTIDE SEQUENCE [LARGE SCALE GENOMIC DNA]</scope>
    <source>
        <strain evidence="10">DSM 44918</strain>
    </source>
</reference>
<dbReference type="SMART" id="SM00220">
    <property type="entry name" value="S_TKc"/>
    <property type="match status" value="1"/>
</dbReference>
<gene>
    <name evidence="9" type="ORF">RNC47_01070</name>
</gene>
<accession>A0ABU2LI58</accession>
<protein>
    <submittedName>
        <fullName evidence="9">Serine/threonine-protein kinase</fullName>
    </submittedName>
</protein>
<keyword evidence="5 6" id="KW-0067">ATP-binding</keyword>
<dbReference type="Pfam" id="PF00069">
    <property type="entry name" value="Pkinase"/>
    <property type="match status" value="1"/>
</dbReference>
<keyword evidence="10" id="KW-1185">Reference proteome</keyword>
<feature type="region of interest" description="Disordered" evidence="7">
    <location>
        <begin position="383"/>
        <end position="423"/>
    </location>
</feature>
<dbReference type="Proteomes" id="UP001183420">
    <property type="component" value="Unassembled WGS sequence"/>
</dbReference>
<proteinExistence type="predicted"/>
<dbReference type="InterPro" id="IPR008271">
    <property type="entry name" value="Ser/Thr_kinase_AS"/>
</dbReference>
<evidence type="ECO:0000259" key="8">
    <source>
        <dbReference type="PROSITE" id="PS50011"/>
    </source>
</evidence>
<feature type="domain" description="Protein kinase" evidence="8">
    <location>
        <begin position="15"/>
        <end position="284"/>
    </location>
</feature>
<keyword evidence="2" id="KW-0732">Signal</keyword>
<dbReference type="InterPro" id="IPR011009">
    <property type="entry name" value="Kinase-like_dom_sf"/>
</dbReference>
<dbReference type="CDD" id="cd14014">
    <property type="entry name" value="STKc_PknB_like"/>
    <property type="match status" value="1"/>
</dbReference>
<dbReference type="PANTHER" id="PTHR43289:SF34">
    <property type="entry name" value="SERINE_THREONINE-PROTEIN KINASE YBDM-RELATED"/>
    <property type="match status" value="1"/>
</dbReference>
<evidence type="ECO:0000256" key="2">
    <source>
        <dbReference type="ARBA" id="ARBA00022729"/>
    </source>
</evidence>
<feature type="binding site" evidence="6">
    <location>
        <position position="43"/>
    </location>
    <ligand>
        <name>ATP</name>
        <dbReference type="ChEBI" id="CHEBI:30616"/>
    </ligand>
</feature>
<evidence type="ECO:0000256" key="1">
    <source>
        <dbReference type="ARBA" id="ARBA00022679"/>
    </source>
</evidence>
<evidence type="ECO:0000256" key="6">
    <source>
        <dbReference type="PROSITE-ProRule" id="PRU10141"/>
    </source>
</evidence>
<keyword evidence="3 6" id="KW-0547">Nucleotide-binding</keyword>
<comment type="caution">
    <text evidence="9">The sequence shown here is derived from an EMBL/GenBank/DDBJ whole genome shotgun (WGS) entry which is preliminary data.</text>
</comment>
<sequence length="557" mass="57917">MQPLGPTDPQVIGEYRLVGRLGAGGMGKVYLARSSRGRTVAIKLVLPELAHEPQFRERFRNEVEAARRIGGQWTAPVLDADMAADTPWVATGYVAGPSLTEVVRGGQHGPLPERSVLALANGLARALRDIHAAGLIHRDVKPSNVLITIDGPRVIDFGIARAAEVTSSALTRTGAVVGSPGFMSPEQCRGDRLTPASDVFCLGSVLAFAATGRSPFGGPESAVHVLMLRILQDEKDLSGVGDGLRELVTGCLAPLPTDRPTVEQIIAATDETVRWDDQTRDPWLPAGLLAGLGRQAVGLLDSEEPARAPAAPAFAAPLAQPPAPYAAPTAAAYPAAPTPPVGGFGPTTPMAPTPPGRRRGGLLAAALVGVLAVGGVVGILANGGSDAGDDPSGASLEVSETETEALDPEAIELSSGEDRTTSTDRAEYDFRAGQVAHFDNGMNVSVGNFAPYTPSEYAAGIGENDETVQVTVTVENTGQAPLDLDLRLRGTTDSGAEADDIIDSFGELMPPLELNVSPGETATGELGFAIPPGTEYVDLLLDGLHTYADTAVFRVYL</sequence>
<dbReference type="InterPro" id="IPR000719">
    <property type="entry name" value="Prot_kinase_dom"/>
</dbReference>
<dbReference type="Gene3D" id="2.60.40.1240">
    <property type="match status" value="1"/>
</dbReference>
<evidence type="ECO:0000256" key="7">
    <source>
        <dbReference type="SAM" id="MobiDB-lite"/>
    </source>
</evidence>
<keyword evidence="4 9" id="KW-0418">Kinase</keyword>
<feature type="compositionally biased region" description="Low complexity" evidence="7">
    <location>
        <begin position="383"/>
        <end position="395"/>
    </location>
</feature>
<dbReference type="SUPFAM" id="SSF56112">
    <property type="entry name" value="Protein kinase-like (PK-like)"/>
    <property type="match status" value="1"/>
</dbReference>
<dbReference type="RefSeq" id="WP_311594652.1">
    <property type="nucleotide sequence ID" value="NZ_JAVREM010000001.1"/>
</dbReference>
<dbReference type="PROSITE" id="PS50011">
    <property type="entry name" value="PROTEIN_KINASE_DOM"/>
    <property type="match status" value="1"/>
</dbReference>
<dbReference type="Gene3D" id="3.30.200.20">
    <property type="entry name" value="Phosphorylase Kinase, domain 1"/>
    <property type="match status" value="1"/>
</dbReference>
<name>A0ABU2LI58_9ACTN</name>
<evidence type="ECO:0000256" key="5">
    <source>
        <dbReference type="ARBA" id="ARBA00022840"/>
    </source>
</evidence>
<dbReference type="PROSITE" id="PS00108">
    <property type="entry name" value="PROTEIN_KINASE_ST"/>
    <property type="match status" value="1"/>
</dbReference>
<evidence type="ECO:0000313" key="9">
    <source>
        <dbReference type="EMBL" id="MDT0316923.1"/>
    </source>
</evidence>
<dbReference type="GO" id="GO:0016301">
    <property type="term" value="F:kinase activity"/>
    <property type="evidence" value="ECO:0007669"/>
    <property type="project" value="UniProtKB-KW"/>
</dbReference>
<dbReference type="InterPro" id="IPR029050">
    <property type="entry name" value="Immunoprotect_excell_Ig-like"/>
</dbReference>
<evidence type="ECO:0000256" key="3">
    <source>
        <dbReference type="ARBA" id="ARBA00022741"/>
    </source>
</evidence>
<feature type="compositionally biased region" description="Acidic residues" evidence="7">
    <location>
        <begin position="399"/>
        <end position="410"/>
    </location>
</feature>